<evidence type="ECO:0000313" key="2">
    <source>
        <dbReference type="EMBL" id="KAG1529396.1"/>
    </source>
</evidence>
<comment type="caution">
    <text evidence="2">The sequence shown here is derived from an EMBL/GenBank/DDBJ whole genome shotgun (WGS) entry which is preliminary data.</text>
</comment>
<sequence>MLQRALGRGVGWISWRLLGSRRRAAEVNLQLCFPEKDEAWRQRLHRPHPPAGTDRGPGTPAPDAGRRTRRAAGLRPLHDPGDVRPPAV</sequence>
<evidence type="ECO:0000256" key="1">
    <source>
        <dbReference type="SAM" id="MobiDB-lite"/>
    </source>
</evidence>
<protein>
    <submittedName>
        <fullName evidence="2">Uncharacterized protein</fullName>
    </submittedName>
</protein>
<reference evidence="2 3" key="1">
    <citation type="journal article" date="2020" name="Microb. Genom.">
        <title>Genetic diversity of clinical and environmental Mucorales isolates obtained from an investigation of mucormycosis cases among solid organ transplant recipients.</title>
        <authorList>
            <person name="Nguyen M.H."/>
            <person name="Kaul D."/>
            <person name="Muto C."/>
            <person name="Cheng S.J."/>
            <person name="Richter R.A."/>
            <person name="Bruno V.M."/>
            <person name="Liu G."/>
            <person name="Beyhan S."/>
            <person name="Sundermann A.J."/>
            <person name="Mounaud S."/>
            <person name="Pasculle A.W."/>
            <person name="Nierman W.C."/>
            <person name="Driscoll E."/>
            <person name="Cumbie R."/>
            <person name="Clancy C.J."/>
            <person name="Dupont C.L."/>
        </authorList>
    </citation>
    <scope>NUCLEOTIDE SEQUENCE [LARGE SCALE GENOMIC DNA]</scope>
    <source>
        <strain evidence="2 3">GL24</strain>
    </source>
</reference>
<dbReference type="Proteomes" id="UP000740926">
    <property type="component" value="Unassembled WGS sequence"/>
</dbReference>
<proteinExistence type="predicted"/>
<dbReference type="EMBL" id="JAANIU010015278">
    <property type="protein sequence ID" value="KAG1529396.1"/>
    <property type="molecule type" value="Genomic_DNA"/>
</dbReference>
<evidence type="ECO:0000313" key="3">
    <source>
        <dbReference type="Proteomes" id="UP000740926"/>
    </source>
</evidence>
<gene>
    <name evidence="2" type="ORF">G6F50_018028</name>
</gene>
<organism evidence="2 3">
    <name type="scientific">Rhizopus delemar</name>
    <dbReference type="NCBI Taxonomy" id="936053"/>
    <lineage>
        <taxon>Eukaryota</taxon>
        <taxon>Fungi</taxon>
        <taxon>Fungi incertae sedis</taxon>
        <taxon>Mucoromycota</taxon>
        <taxon>Mucoromycotina</taxon>
        <taxon>Mucoromycetes</taxon>
        <taxon>Mucorales</taxon>
        <taxon>Mucorineae</taxon>
        <taxon>Rhizopodaceae</taxon>
        <taxon>Rhizopus</taxon>
    </lineage>
</organism>
<keyword evidence="3" id="KW-1185">Reference proteome</keyword>
<accession>A0A9P6XNE2</accession>
<dbReference type="AlphaFoldDB" id="A0A9P6XNE2"/>
<feature type="region of interest" description="Disordered" evidence="1">
    <location>
        <begin position="38"/>
        <end position="88"/>
    </location>
</feature>
<name>A0A9P6XNE2_9FUNG</name>